<dbReference type="AlphaFoldDB" id="A0AAV4QQ28"/>
<protein>
    <submittedName>
        <fullName evidence="1">Uncharacterized protein</fullName>
    </submittedName>
</protein>
<proteinExistence type="predicted"/>
<dbReference type="EMBL" id="BPLQ01004733">
    <property type="protein sequence ID" value="GIY10292.1"/>
    <property type="molecule type" value="Genomic_DNA"/>
</dbReference>
<evidence type="ECO:0000313" key="1">
    <source>
        <dbReference type="EMBL" id="GIY10292.1"/>
    </source>
</evidence>
<accession>A0AAV4QQ28</accession>
<gene>
    <name evidence="1" type="ORF">CDAR_395891</name>
</gene>
<dbReference type="Proteomes" id="UP001054837">
    <property type="component" value="Unassembled WGS sequence"/>
</dbReference>
<comment type="caution">
    <text evidence="1">The sequence shown here is derived from an EMBL/GenBank/DDBJ whole genome shotgun (WGS) entry which is preliminary data.</text>
</comment>
<keyword evidence="2" id="KW-1185">Reference proteome</keyword>
<evidence type="ECO:0000313" key="2">
    <source>
        <dbReference type="Proteomes" id="UP001054837"/>
    </source>
</evidence>
<reference evidence="1 2" key="1">
    <citation type="submission" date="2021-06" db="EMBL/GenBank/DDBJ databases">
        <title>Caerostris darwini draft genome.</title>
        <authorList>
            <person name="Kono N."/>
            <person name="Arakawa K."/>
        </authorList>
    </citation>
    <scope>NUCLEOTIDE SEQUENCE [LARGE SCALE GENOMIC DNA]</scope>
</reference>
<name>A0AAV4QQ28_9ARAC</name>
<organism evidence="1 2">
    <name type="scientific">Caerostris darwini</name>
    <dbReference type="NCBI Taxonomy" id="1538125"/>
    <lineage>
        <taxon>Eukaryota</taxon>
        <taxon>Metazoa</taxon>
        <taxon>Ecdysozoa</taxon>
        <taxon>Arthropoda</taxon>
        <taxon>Chelicerata</taxon>
        <taxon>Arachnida</taxon>
        <taxon>Araneae</taxon>
        <taxon>Araneomorphae</taxon>
        <taxon>Entelegynae</taxon>
        <taxon>Araneoidea</taxon>
        <taxon>Araneidae</taxon>
        <taxon>Caerostris</taxon>
    </lineage>
</organism>
<sequence>MKGGINYRFYFSLHAKLFKGSRINPKTSRSWRFSNISLNKDLVPLIKWAALRKVETKLHLTNRRQTSIQVGHLFRKYYMERIVKESLFPRNSKG</sequence>